<accession>A0A238VJR9</accession>
<dbReference type="InterPro" id="IPR020568">
    <property type="entry name" value="Ribosomal_Su5_D2-typ_SF"/>
</dbReference>
<dbReference type="InterPro" id="IPR014721">
    <property type="entry name" value="Ribsml_uS5_D2-typ_fold_subgr"/>
</dbReference>
<dbReference type="EMBL" id="FZNN01000002">
    <property type="protein sequence ID" value="SNR34615.1"/>
    <property type="molecule type" value="Genomic_DNA"/>
</dbReference>
<evidence type="ECO:0000256" key="4">
    <source>
        <dbReference type="ARBA" id="ARBA00022679"/>
    </source>
</evidence>
<dbReference type="InterPro" id="IPR006204">
    <property type="entry name" value="GHMP_kinase_N_dom"/>
</dbReference>
<evidence type="ECO:0000256" key="3">
    <source>
        <dbReference type="ARBA" id="ARBA00017473"/>
    </source>
</evidence>
<dbReference type="InterPro" id="IPR013750">
    <property type="entry name" value="GHMP_kinase_C_dom"/>
</dbReference>
<evidence type="ECO:0000256" key="1">
    <source>
        <dbReference type="ARBA" id="ARBA00009684"/>
    </source>
</evidence>
<feature type="active site" evidence="10">
    <location>
        <position position="128"/>
    </location>
</feature>
<evidence type="ECO:0000259" key="12">
    <source>
        <dbReference type="Pfam" id="PF08544"/>
    </source>
</evidence>
<dbReference type="OrthoDB" id="9809438at2"/>
<dbReference type="PANTHER" id="PTHR43527">
    <property type="entry name" value="4-DIPHOSPHOCYTIDYL-2-C-METHYL-D-ERYTHRITOL KINASE, CHLOROPLASTIC"/>
    <property type="match status" value="1"/>
</dbReference>
<keyword evidence="5 10" id="KW-0547">Nucleotide-binding</keyword>
<comment type="similarity">
    <text evidence="1 10">Belongs to the GHMP kinase family. IspE subfamily.</text>
</comment>
<keyword evidence="14" id="KW-1185">Reference proteome</keyword>
<dbReference type="NCBIfam" id="TIGR00154">
    <property type="entry name" value="ispE"/>
    <property type="match status" value="1"/>
</dbReference>
<dbReference type="Proteomes" id="UP000198417">
    <property type="component" value="Unassembled WGS sequence"/>
</dbReference>
<dbReference type="Pfam" id="PF00288">
    <property type="entry name" value="GHMP_kinases_N"/>
    <property type="match status" value="1"/>
</dbReference>
<reference evidence="13 14" key="1">
    <citation type="submission" date="2017-06" db="EMBL/GenBank/DDBJ databases">
        <authorList>
            <person name="Kim H.J."/>
            <person name="Triplett B.A."/>
        </authorList>
    </citation>
    <scope>NUCLEOTIDE SEQUENCE [LARGE SCALE GENOMIC DNA]</scope>
    <source>
        <strain evidence="13 14">DSM 29052</strain>
    </source>
</reference>
<feature type="active site" evidence="10">
    <location>
        <position position="10"/>
    </location>
</feature>
<dbReference type="GO" id="GO:0005524">
    <property type="term" value="F:ATP binding"/>
    <property type="evidence" value="ECO:0007669"/>
    <property type="project" value="UniProtKB-UniRule"/>
</dbReference>
<sequence>MATEAFAPAKINLTLHVTGQRADGYHLLDSLVVFADIGDTVRAEAAGDLSLTVDGPMAAGVPTDGSNLVLRAARFLASGRGARITLTKRLPASSGIGGGSSDAAAALRALSFLWGVPVPQDVLALGADVPVCLCPVPQRLQGVGEVLTPVEGLPECEVVLVNPGVGLSTPQVFRALRNRDNPAMAAELPAWGSAQALADWLKGQRNDLTAAATSVQPEIATVLGALSDAGALFHGMSGSGATCFALFAPGTGAAEAARKALSAAQPLWWVASGKLLGEGAGKV</sequence>
<dbReference type="Gene3D" id="3.30.230.10">
    <property type="match status" value="1"/>
</dbReference>
<comment type="pathway">
    <text evidence="10">Isoprenoid biosynthesis; isopentenyl diphosphate biosynthesis via DXP pathway; isopentenyl diphosphate from 1-deoxy-D-xylulose 5-phosphate: step 3/6.</text>
</comment>
<dbReference type="Pfam" id="PF08544">
    <property type="entry name" value="GHMP_kinases_C"/>
    <property type="match status" value="1"/>
</dbReference>
<dbReference type="SUPFAM" id="SSF54211">
    <property type="entry name" value="Ribosomal protein S5 domain 2-like"/>
    <property type="match status" value="1"/>
</dbReference>
<comment type="function">
    <text evidence="10">Catalyzes the phosphorylation of the position 2 hydroxy group of 4-diphosphocytidyl-2C-methyl-D-erythritol.</text>
</comment>
<feature type="binding site" evidence="10">
    <location>
        <begin position="91"/>
        <end position="101"/>
    </location>
    <ligand>
        <name>ATP</name>
        <dbReference type="ChEBI" id="CHEBI:30616"/>
    </ligand>
</feature>
<dbReference type="GO" id="GO:0016114">
    <property type="term" value="P:terpenoid biosynthetic process"/>
    <property type="evidence" value="ECO:0007669"/>
    <property type="project" value="UniProtKB-UniRule"/>
</dbReference>
<evidence type="ECO:0000256" key="8">
    <source>
        <dbReference type="ARBA" id="ARBA00023229"/>
    </source>
</evidence>
<dbReference type="AlphaFoldDB" id="A0A238VJR9"/>
<evidence type="ECO:0000313" key="13">
    <source>
        <dbReference type="EMBL" id="SNR34615.1"/>
    </source>
</evidence>
<dbReference type="SUPFAM" id="SSF55060">
    <property type="entry name" value="GHMP Kinase, C-terminal domain"/>
    <property type="match status" value="1"/>
</dbReference>
<keyword evidence="7 10" id="KW-0067">ATP-binding</keyword>
<organism evidence="13 14">
    <name type="scientific">Puniceibacterium sediminis</name>
    <dbReference type="NCBI Taxonomy" id="1608407"/>
    <lineage>
        <taxon>Bacteria</taxon>
        <taxon>Pseudomonadati</taxon>
        <taxon>Pseudomonadota</taxon>
        <taxon>Alphaproteobacteria</taxon>
        <taxon>Rhodobacterales</taxon>
        <taxon>Paracoccaceae</taxon>
        <taxon>Puniceibacterium</taxon>
    </lineage>
</organism>
<evidence type="ECO:0000256" key="10">
    <source>
        <dbReference type="HAMAP-Rule" id="MF_00061"/>
    </source>
</evidence>
<evidence type="ECO:0000259" key="11">
    <source>
        <dbReference type="Pfam" id="PF00288"/>
    </source>
</evidence>
<feature type="domain" description="GHMP kinase C-terminal" evidence="12">
    <location>
        <begin position="192"/>
        <end position="260"/>
    </location>
</feature>
<keyword evidence="4 10" id="KW-0808">Transferase</keyword>
<dbReference type="EC" id="2.7.1.148" evidence="2 10"/>
<dbReference type="Gene3D" id="3.30.70.890">
    <property type="entry name" value="GHMP kinase, C-terminal domain"/>
    <property type="match status" value="1"/>
</dbReference>
<evidence type="ECO:0000256" key="2">
    <source>
        <dbReference type="ARBA" id="ARBA00012052"/>
    </source>
</evidence>
<comment type="catalytic activity">
    <reaction evidence="10">
        <text>4-CDP-2-C-methyl-D-erythritol + ATP = 4-CDP-2-C-methyl-D-erythritol 2-phosphate + ADP + H(+)</text>
        <dbReference type="Rhea" id="RHEA:18437"/>
        <dbReference type="ChEBI" id="CHEBI:15378"/>
        <dbReference type="ChEBI" id="CHEBI:30616"/>
        <dbReference type="ChEBI" id="CHEBI:57823"/>
        <dbReference type="ChEBI" id="CHEBI:57919"/>
        <dbReference type="ChEBI" id="CHEBI:456216"/>
        <dbReference type="EC" id="2.7.1.148"/>
    </reaction>
</comment>
<dbReference type="NCBIfam" id="NF011202">
    <property type="entry name" value="PRK14608.1"/>
    <property type="match status" value="1"/>
</dbReference>
<evidence type="ECO:0000256" key="5">
    <source>
        <dbReference type="ARBA" id="ARBA00022741"/>
    </source>
</evidence>
<dbReference type="GO" id="GO:0050515">
    <property type="term" value="F:4-(cytidine 5'-diphospho)-2-C-methyl-D-erythritol kinase activity"/>
    <property type="evidence" value="ECO:0007669"/>
    <property type="project" value="UniProtKB-UniRule"/>
</dbReference>
<dbReference type="UniPathway" id="UPA00056">
    <property type="reaction ID" value="UER00094"/>
</dbReference>
<dbReference type="PIRSF" id="PIRSF010376">
    <property type="entry name" value="IspE"/>
    <property type="match status" value="1"/>
</dbReference>
<name>A0A238VJR9_9RHOB</name>
<dbReference type="PANTHER" id="PTHR43527:SF2">
    <property type="entry name" value="4-DIPHOSPHOCYTIDYL-2-C-METHYL-D-ERYTHRITOL KINASE, CHLOROPLASTIC"/>
    <property type="match status" value="1"/>
</dbReference>
<dbReference type="HAMAP" id="MF_00061">
    <property type="entry name" value="IspE"/>
    <property type="match status" value="1"/>
</dbReference>
<evidence type="ECO:0000256" key="6">
    <source>
        <dbReference type="ARBA" id="ARBA00022777"/>
    </source>
</evidence>
<gene>
    <name evidence="10" type="primary">ispE</name>
    <name evidence="13" type="ORF">SAMN06265370_102287</name>
</gene>
<evidence type="ECO:0000256" key="7">
    <source>
        <dbReference type="ARBA" id="ARBA00022840"/>
    </source>
</evidence>
<evidence type="ECO:0000256" key="9">
    <source>
        <dbReference type="ARBA" id="ARBA00032554"/>
    </source>
</evidence>
<dbReference type="InterPro" id="IPR004424">
    <property type="entry name" value="IspE"/>
</dbReference>
<dbReference type="GO" id="GO:0019288">
    <property type="term" value="P:isopentenyl diphosphate biosynthetic process, methylerythritol 4-phosphate pathway"/>
    <property type="evidence" value="ECO:0007669"/>
    <property type="project" value="UniProtKB-UniRule"/>
</dbReference>
<proteinExistence type="inferred from homology"/>
<protein>
    <recommendedName>
        <fullName evidence="3 10">4-diphosphocytidyl-2-C-methyl-D-erythritol kinase</fullName>
        <shortName evidence="10">CMK</shortName>
        <ecNumber evidence="2 10">2.7.1.148</ecNumber>
    </recommendedName>
    <alternativeName>
        <fullName evidence="9 10">4-(cytidine-5'-diphospho)-2-C-methyl-D-erythritol kinase</fullName>
    </alternativeName>
</protein>
<keyword evidence="8 10" id="KW-0414">Isoprene biosynthesis</keyword>
<keyword evidence="6 10" id="KW-0418">Kinase</keyword>
<evidence type="ECO:0000313" key="14">
    <source>
        <dbReference type="Proteomes" id="UP000198417"/>
    </source>
</evidence>
<dbReference type="RefSeq" id="WP_089269237.1">
    <property type="nucleotide sequence ID" value="NZ_FZNN01000002.1"/>
</dbReference>
<feature type="domain" description="GHMP kinase N-terminal" evidence="11">
    <location>
        <begin position="67"/>
        <end position="127"/>
    </location>
</feature>
<dbReference type="InterPro" id="IPR036554">
    <property type="entry name" value="GHMP_kinase_C_sf"/>
</dbReference>